<sequence length="248" mass="27641">MLSPTESCPNMAALRLMSRAVTRTALSAAPRLAAPATGFALCAARRVAMPSSAFPMGVRHFSDVSPMVISQADTIKALLAVAEKEILHRGEEHSWAHLEPEALDDMVEKVGRCRDYCNSLSDEESAAAEAHNQVVSQTDFIEGMLSTAIKCDQMSERVHHLRMEIEDFGTEGDGDNHPGAFQKQWKEEVDSIFNEYSDMLDECDPAYVQRLENELGYQLLLLKRVIHIPKFRYLYPRVHPSGFSATAD</sequence>
<name>A0A7S1DR29_HEMAN</name>
<organism evidence="1">
    <name type="scientific">Hemiselmis andersenii</name>
    <name type="common">Cryptophyte alga</name>
    <dbReference type="NCBI Taxonomy" id="464988"/>
    <lineage>
        <taxon>Eukaryota</taxon>
        <taxon>Cryptophyceae</taxon>
        <taxon>Cryptomonadales</taxon>
        <taxon>Hemiselmidaceae</taxon>
        <taxon>Hemiselmis</taxon>
    </lineage>
</organism>
<gene>
    <name evidence="1" type="ORF">HAND00432_LOCUS8715</name>
</gene>
<reference evidence="1" key="1">
    <citation type="submission" date="2021-01" db="EMBL/GenBank/DDBJ databases">
        <authorList>
            <person name="Corre E."/>
            <person name="Pelletier E."/>
            <person name="Niang G."/>
            <person name="Scheremetjew M."/>
            <person name="Finn R."/>
            <person name="Kale V."/>
            <person name="Holt S."/>
            <person name="Cochrane G."/>
            <person name="Meng A."/>
            <person name="Brown T."/>
            <person name="Cohen L."/>
        </authorList>
    </citation>
    <scope>NUCLEOTIDE SEQUENCE</scope>
    <source>
        <strain evidence="1">CCMP644</strain>
    </source>
</reference>
<dbReference type="AlphaFoldDB" id="A0A7S1DR29"/>
<protein>
    <submittedName>
        <fullName evidence="1">Uncharacterized protein</fullName>
    </submittedName>
</protein>
<proteinExistence type="predicted"/>
<accession>A0A7S1DR29</accession>
<dbReference type="EMBL" id="HBFX01014522">
    <property type="protein sequence ID" value="CAD8954178.1"/>
    <property type="molecule type" value="Transcribed_RNA"/>
</dbReference>
<evidence type="ECO:0000313" key="1">
    <source>
        <dbReference type="EMBL" id="CAD8954178.1"/>
    </source>
</evidence>